<feature type="domain" description="Reverse transcriptase" evidence="1">
    <location>
        <begin position="4"/>
        <end position="131"/>
    </location>
</feature>
<dbReference type="AlphaFoldDB" id="A0AAW2R2X1"/>
<dbReference type="PANTHER" id="PTHR33116">
    <property type="entry name" value="REVERSE TRANSCRIPTASE ZINC-BINDING DOMAIN-CONTAINING PROTEIN-RELATED-RELATED"/>
    <property type="match status" value="1"/>
</dbReference>
<proteinExistence type="predicted"/>
<reference evidence="2" key="1">
    <citation type="submission" date="2020-06" db="EMBL/GenBank/DDBJ databases">
        <authorList>
            <person name="Li T."/>
            <person name="Hu X."/>
            <person name="Zhang T."/>
            <person name="Song X."/>
            <person name="Zhang H."/>
            <person name="Dai N."/>
            <person name="Sheng W."/>
            <person name="Hou X."/>
            <person name="Wei L."/>
        </authorList>
    </citation>
    <scope>NUCLEOTIDE SEQUENCE</scope>
    <source>
        <strain evidence="2">G02</strain>
        <tissue evidence="2">Leaf</tissue>
    </source>
</reference>
<dbReference type="EMBL" id="JACGWJ010000014">
    <property type="protein sequence ID" value="KAL0374219.1"/>
    <property type="molecule type" value="Genomic_DNA"/>
</dbReference>
<dbReference type="Pfam" id="PF00078">
    <property type="entry name" value="RVT_1"/>
    <property type="match status" value="1"/>
</dbReference>
<dbReference type="PANTHER" id="PTHR33116:SF76">
    <property type="entry name" value="DUF4283 DOMAIN-CONTAINING PROTEIN"/>
    <property type="match status" value="1"/>
</dbReference>
<gene>
    <name evidence="2" type="ORF">Sradi_3337600</name>
</gene>
<reference evidence="2" key="2">
    <citation type="journal article" date="2024" name="Plant">
        <title>Genomic evolution and insights into agronomic trait innovations of Sesamum species.</title>
        <authorList>
            <person name="Miao H."/>
            <person name="Wang L."/>
            <person name="Qu L."/>
            <person name="Liu H."/>
            <person name="Sun Y."/>
            <person name="Le M."/>
            <person name="Wang Q."/>
            <person name="Wei S."/>
            <person name="Zheng Y."/>
            <person name="Lin W."/>
            <person name="Duan Y."/>
            <person name="Cao H."/>
            <person name="Xiong S."/>
            <person name="Wang X."/>
            <person name="Wei L."/>
            <person name="Li C."/>
            <person name="Ma Q."/>
            <person name="Ju M."/>
            <person name="Zhao R."/>
            <person name="Li G."/>
            <person name="Mu C."/>
            <person name="Tian Q."/>
            <person name="Mei H."/>
            <person name="Zhang T."/>
            <person name="Gao T."/>
            <person name="Zhang H."/>
        </authorList>
    </citation>
    <scope>NUCLEOTIDE SEQUENCE</scope>
    <source>
        <strain evidence="2">G02</strain>
    </source>
</reference>
<name>A0AAW2R2X1_SESRA</name>
<organism evidence="2">
    <name type="scientific">Sesamum radiatum</name>
    <name type="common">Black benniseed</name>
    <dbReference type="NCBI Taxonomy" id="300843"/>
    <lineage>
        <taxon>Eukaryota</taxon>
        <taxon>Viridiplantae</taxon>
        <taxon>Streptophyta</taxon>
        <taxon>Embryophyta</taxon>
        <taxon>Tracheophyta</taxon>
        <taxon>Spermatophyta</taxon>
        <taxon>Magnoliopsida</taxon>
        <taxon>eudicotyledons</taxon>
        <taxon>Gunneridae</taxon>
        <taxon>Pentapetalae</taxon>
        <taxon>asterids</taxon>
        <taxon>lamiids</taxon>
        <taxon>Lamiales</taxon>
        <taxon>Pedaliaceae</taxon>
        <taxon>Sesamum</taxon>
    </lineage>
</organism>
<dbReference type="InterPro" id="IPR000477">
    <property type="entry name" value="RT_dom"/>
</dbReference>
<protein>
    <recommendedName>
        <fullName evidence="1">Reverse transcriptase domain-containing protein</fullName>
    </recommendedName>
</protein>
<accession>A0AAW2R2X1</accession>
<evidence type="ECO:0000259" key="1">
    <source>
        <dbReference type="Pfam" id="PF00078"/>
    </source>
</evidence>
<sequence length="268" mass="30860">MRFFGFSEPFIRWVEECVITPTFSICINGAAHGFFKGARGVRQGDPMSLYLFLFVIEVFRLIIQRLIEQDNTYQFHRKCGKIGLFQLGFADDLLLYSKATDSSIAVFQCGLDVFATLSGLHVNPRKSHLILSKAARVQRPRLLKVFGFQEDRWSDPRMGRAFFVIYSMSPVNQVCSNGDEHILGKAFILPKGIIREIETRLREFLWKGISNVGYPKGAWSQVCKPVTEGGLGMREIRALNLVMMPRRLWDVVTQNKASLWVQWIYHFR</sequence>
<evidence type="ECO:0000313" key="2">
    <source>
        <dbReference type="EMBL" id="KAL0374219.1"/>
    </source>
</evidence>
<comment type="caution">
    <text evidence="2">The sequence shown here is derived from an EMBL/GenBank/DDBJ whole genome shotgun (WGS) entry which is preliminary data.</text>
</comment>